<evidence type="ECO:0000313" key="2">
    <source>
        <dbReference type="EMBL" id="KLO14839.1"/>
    </source>
</evidence>
<dbReference type="Proteomes" id="UP000053477">
    <property type="component" value="Unassembled WGS sequence"/>
</dbReference>
<proteinExistence type="predicted"/>
<dbReference type="AlphaFoldDB" id="A0A0H2RSJ9"/>
<keyword evidence="3" id="KW-1185">Reference proteome</keyword>
<dbReference type="EMBL" id="KQ085938">
    <property type="protein sequence ID" value="KLO14839.1"/>
    <property type="molecule type" value="Genomic_DNA"/>
</dbReference>
<dbReference type="InParanoid" id="A0A0H2RSJ9"/>
<feature type="region of interest" description="Disordered" evidence="1">
    <location>
        <begin position="1"/>
        <end position="33"/>
    </location>
</feature>
<accession>A0A0H2RSJ9</accession>
<sequence length="206" mass="23605">MAQPQVELKAKPKAKPTRTRDFPFSPQKGPITRKHAEKALRVKPMAKLLPFLAPLGRYAKTRPPKFHFGWVLEDPNVLLETAKDLGVTGEGYDIDDSDDDDEMDSDDEKEPRPTITMREIYLREDALTAVSKKLELAKEPYLAKVFSGGKDNALMVSLVENYSLKGFTGSGRDVKSLMEFFKFKTGPRWYIDAYMWMWDSESYWLS</sequence>
<evidence type="ECO:0000313" key="3">
    <source>
        <dbReference type="Proteomes" id="UP000053477"/>
    </source>
</evidence>
<organism evidence="2 3">
    <name type="scientific">Schizopora paradoxa</name>
    <dbReference type="NCBI Taxonomy" id="27342"/>
    <lineage>
        <taxon>Eukaryota</taxon>
        <taxon>Fungi</taxon>
        <taxon>Dikarya</taxon>
        <taxon>Basidiomycota</taxon>
        <taxon>Agaricomycotina</taxon>
        <taxon>Agaricomycetes</taxon>
        <taxon>Hymenochaetales</taxon>
        <taxon>Schizoporaceae</taxon>
        <taxon>Schizopora</taxon>
    </lineage>
</organism>
<reference evidence="2 3" key="1">
    <citation type="submission" date="2015-04" db="EMBL/GenBank/DDBJ databases">
        <title>Complete genome sequence of Schizopora paradoxa KUC8140, a cosmopolitan wood degrader in East Asia.</title>
        <authorList>
            <consortium name="DOE Joint Genome Institute"/>
            <person name="Min B."/>
            <person name="Park H."/>
            <person name="Jang Y."/>
            <person name="Kim J.-J."/>
            <person name="Kim K.H."/>
            <person name="Pangilinan J."/>
            <person name="Lipzen A."/>
            <person name="Riley R."/>
            <person name="Grigoriev I.V."/>
            <person name="Spatafora J.W."/>
            <person name="Choi I.-G."/>
        </authorList>
    </citation>
    <scope>NUCLEOTIDE SEQUENCE [LARGE SCALE GENOMIC DNA]</scope>
    <source>
        <strain evidence="2 3">KUC8140</strain>
    </source>
</reference>
<feature type="region of interest" description="Disordered" evidence="1">
    <location>
        <begin position="89"/>
        <end position="111"/>
    </location>
</feature>
<gene>
    <name evidence="2" type="ORF">SCHPADRAFT_294870</name>
</gene>
<name>A0A0H2RSJ9_9AGAM</name>
<protein>
    <submittedName>
        <fullName evidence="2">Uncharacterized protein</fullName>
    </submittedName>
</protein>
<feature type="compositionally biased region" description="Acidic residues" evidence="1">
    <location>
        <begin position="92"/>
        <end position="108"/>
    </location>
</feature>
<evidence type="ECO:0000256" key="1">
    <source>
        <dbReference type="SAM" id="MobiDB-lite"/>
    </source>
</evidence>